<feature type="compositionally biased region" description="Basic and acidic residues" evidence="14">
    <location>
        <begin position="326"/>
        <end position="338"/>
    </location>
</feature>
<dbReference type="PRINTS" id="PR00302">
    <property type="entry name" value="LUPUSLA"/>
</dbReference>
<dbReference type="PANTHER" id="PTHR22792:SF62">
    <property type="entry name" value="LA-RELATED PROTEIN 7"/>
    <property type="match status" value="1"/>
</dbReference>
<dbReference type="Gene3D" id="1.10.10.10">
    <property type="entry name" value="Winged helix-like DNA-binding domain superfamily/Winged helix DNA-binding domain"/>
    <property type="match status" value="1"/>
</dbReference>
<feature type="compositionally biased region" description="Basic and acidic residues" evidence="14">
    <location>
        <begin position="207"/>
        <end position="220"/>
    </location>
</feature>
<dbReference type="PROSITE" id="PS51939">
    <property type="entry name" value="XRRM"/>
    <property type="match status" value="1"/>
</dbReference>
<keyword evidence="9" id="KW-0804">Transcription</keyword>
<dbReference type="CDD" id="cd12290">
    <property type="entry name" value="RRM1_LARP7"/>
    <property type="match status" value="1"/>
</dbReference>
<dbReference type="SUPFAM" id="SSF46785">
    <property type="entry name" value="Winged helix' DNA-binding domain"/>
    <property type="match status" value="1"/>
</dbReference>
<evidence type="ECO:0000256" key="5">
    <source>
        <dbReference type="ARBA" id="ARBA00022782"/>
    </source>
</evidence>
<evidence type="ECO:0000259" key="16">
    <source>
        <dbReference type="PROSITE" id="PS50961"/>
    </source>
</evidence>
<dbReference type="PANTHER" id="PTHR22792">
    <property type="entry name" value="LUPUS LA PROTEIN-RELATED"/>
    <property type="match status" value="1"/>
</dbReference>
<dbReference type="InterPro" id="IPR034887">
    <property type="entry name" value="LARP7_RRM1"/>
</dbReference>
<feature type="domain" description="XRRM" evidence="17">
    <location>
        <begin position="554"/>
        <end position="662"/>
    </location>
</feature>
<dbReference type="InterPro" id="IPR012677">
    <property type="entry name" value="Nucleotide-bd_a/b_plait_sf"/>
</dbReference>
<dbReference type="GO" id="GO:0007283">
    <property type="term" value="P:spermatogenesis"/>
    <property type="evidence" value="ECO:0007669"/>
    <property type="project" value="UniProtKB-KW"/>
</dbReference>
<dbReference type="SMART" id="SM00360">
    <property type="entry name" value="RRM"/>
    <property type="match status" value="1"/>
</dbReference>
<feature type="compositionally biased region" description="Basic residues" evidence="14">
    <location>
        <begin position="463"/>
        <end position="476"/>
    </location>
</feature>
<evidence type="ECO:0000256" key="10">
    <source>
        <dbReference type="ARBA" id="ARBA00023187"/>
    </source>
</evidence>
<name>A0AAN9VAA5_9ORTH</name>
<evidence type="ECO:0000313" key="19">
    <source>
        <dbReference type="Proteomes" id="UP001378592"/>
    </source>
</evidence>
<comment type="subcellular location">
    <subcellularLocation>
        <location evidence="1">Nucleus</location>
        <location evidence="1">Nucleoplasm</location>
    </subcellularLocation>
</comment>
<dbReference type="Pfam" id="PF05383">
    <property type="entry name" value="La"/>
    <property type="match status" value="1"/>
</dbReference>
<dbReference type="InterPro" id="IPR002344">
    <property type="entry name" value="Lupus_La"/>
</dbReference>
<dbReference type="PROSITE" id="PS50102">
    <property type="entry name" value="RRM"/>
    <property type="match status" value="1"/>
</dbReference>
<dbReference type="GO" id="GO:0003723">
    <property type="term" value="F:RNA binding"/>
    <property type="evidence" value="ECO:0007669"/>
    <property type="project" value="UniProtKB-UniRule"/>
</dbReference>
<keyword evidence="4" id="KW-0507">mRNA processing</keyword>
<evidence type="ECO:0000256" key="6">
    <source>
        <dbReference type="ARBA" id="ARBA00022871"/>
    </source>
</evidence>
<keyword evidence="7 13" id="KW-0694">RNA-binding</keyword>
<feature type="compositionally biased region" description="Acidic residues" evidence="14">
    <location>
        <begin position="418"/>
        <end position="427"/>
    </location>
</feature>
<evidence type="ECO:0000313" key="18">
    <source>
        <dbReference type="EMBL" id="KAK7791384.1"/>
    </source>
</evidence>
<keyword evidence="8" id="KW-0805">Transcription regulation</keyword>
<feature type="compositionally biased region" description="Basic and acidic residues" evidence="14">
    <location>
        <begin position="428"/>
        <end position="437"/>
    </location>
</feature>
<feature type="compositionally biased region" description="Basic and acidic residues" evidence="14">
    <location>
        <begin position="373"/>
        <end position="386"/>
    </location>
</feature>
<sequence length="672" mass="77921">MDDIEHDNTTTEDVAETSIKKRPRKKHIYRQILQQMEFYFSNANLSRDRFLSQLLEQNKNVPLEVFLRFNKIRALTENIEEIAKALGSSQLLKLTDDGKCVYRSSAVQIKENQDDCIIYVEQLPPDANHDWVIGIFSAYGKVEYVSIPKYRNKATIKGFAFVEFDTPEAAKKALEAFGSAGCCLPPQMNPEELCSIATFEADDSEEHNENNKGESDMPEKRLKKKNKMNSEDIREREDGFEHEKEVAENEEPKSKKLKIEVDEHQEGEISRKKKKKKDLLNSDDNQPEHLENNVLESENTESGKTKKNKKRKHETENAEYLSEGKYCNREASSDDVSNKKKKKKNLEVIDEGKEETGESEVSTMVKNKKKKHQVEDGTKEAKRNPEEMEDELEDCNDLQQPKKSKKKKRCEVENDADKEVEDADDEGTSEKIQKQTEEEVGDDEENNFCDETGTVLEKSDKKQRARKRTKNKKKNLDKKENDPASLGLRIISKDEWRRLRNKYLNLQREKMQGLKKHLARVKFGSSYQSPYPPHHAKEKRHQIIQEDPKEKKTKYMPGVIIHMELAEPLGDVNGFKTEAKSHPGVVYVDATEGSSEVHIRCDSAEVAQKLIGTKPWDSMQILEGKAEKKYWEKVWTDREYKKKNKVRVNVRGRDKLLKRAERELGKHIKFDD</sequence>
<evidence type="ECO:0000256" key="2">
    <source>
        <dbReference type="ARBA" id="ARBA00008680"/>
    </source>
</evidence>
<dbReference type="GO" id="GO:0005654">
    <property type="term" value="C:nucleoplasm"/>
    <property type="evidence" value="ECO:0007669"/>
    <property type="project" value="UniProtKB-SubCell"/>
</dbReference>
<feature type="region of interest" description="Disordered" evidence="14">
    <location>
        <begin position="1"/>
        <end position="20"/>
    </location>
</feature>
<dbReference type="SUPFAM" id="SSF54928">
    <property type="entry name" value="RNA-binding domain, RBD"/>
    <property type="match status" value="1"/>
</dbReference>
<comment type="caution">
    <text evidence="18">The sequence shown here is derived from an EMBL/GenBank/DDBJ whole genome shotgun (WGS) entry which is preliminary data.</text>
</comment>
<dbReference type="InterPro" id="IPR036388">
    <property type="entry name" value="WH-like_DNA-bd_sf"/>
</dbReference>
<evidence type="ECO:0000256" key="4">
    <source>
        <dbReference type="ARBA" id="ARBA00022664"/>
    </source>
</evidence>
<evidence type="ECO:0000256" key="7">
    <source>
        <dbReference type="ARBA" id="ARBA00022884"/>
    </source>
</evidence>
<dbReference type="EMBL" id="JAZDUA010000541">
    <property type="protein sequence ID" value="KAK7791384.1"/>
    <property type="molecule type" value="Genomic_DNA"/>
</dbReference>
<dbReference type="AlphaFoldDB" id="A0AAN9VAA5"/>
<comment type="similarity">
    <text evidence="2">Belongs to the LARP7 family.</text>
</comment>
<feature type="domain" description="RRM" evidence="15">
    <location>
        <begin position="116"/>
        <end position="206"/>
    </location>
</feature>
<dbReference type="GO" id="GO:1990904">
    <property type="term" value="C:ribonucleoprotein complex"/>
    <property type="evidence" value="ECO:0007669"/>
    <property type="project" value="UniProtKB-UniRule"/>
</dbReference>
<evidence type="ECO:0000259" key="17">
    <source>
        <dbReference type="PROSITE" id="PS51939"/>
    </source>
</evidence>
<dbReference type="Proteomes" id="UP001378592">
    <property type="component" value="Unassembled WGS sequence"/>
</dbReference>
<evidence type="ECO:0000256" key="1">
    <source>
        <dbReference type="ARBA" id="ARBA00004642"/>
    </source>
</evidence>
<keyword evidence="10" id="KW-0508">mRNA splicing</keyword>
<evidence type="ECO:0000256" key="14">
    <source>
        <dbReference type="SAM" id="MobiDB-lite"/>
    </source>
</evidence>
<dbReference type="InterPro" id="IPR035979">
    <property type="entry name" value="RBD_domain_sf"/>
</dbReference>
<dbReference type="Pfam" id="PF08777">
    <property type="entry name" value="RRM_3"/>
    <property type="match status" value="1"/>
</dbReference>
<feature type="compositionally biased region" description="Basic and acidic residues" evidence="14">
    <location>
        <begin position="228"/>
        <end position="270"/>
    </location>
</feature>
<feature type="compositionally biased region" description="Acidic residues" evidence="14">
    <location>
        <begin position="438"/>
        <end position="448"/>
    </location>
</feature>
<dbReference type="GO" id="GO:0008380">
    <property type="term" value="P:RNA splicing"/>
    <property type="evidence" value="ECO:0007669"/>
    <property type="project" value="UniProtKB-KW"/>
</dbReference>
<feature type="region of interest" description="Disordered" evidence="14">
    <location>
        <begin position="201"/>
        <end position="481"/>
    </location>
</feature>
<organism evidence="18 19">
    <name type="scientific">Gryllus longicercus</name>
    <dbReference type="NCBI Taxonomy" id="2509291"/>
    <lineage>
        <taxon>Eukaryota</taxon>
        <taxon>Metazoa</taxon>
        <taxon>Ecdysozoa</taxon>
        <taxon>Arthropoda</taxon>
        <taxon>Hexapoda</taxon>
        <taxon>Insecta</taxon>
        <taxon>Pterygota</taxon>
        <taxon>Neoptera</taxon>
        <taxon>Polyneoptera</taxon>
        <taxon>Orthoptera</taxon>
        <taxon>Ensifera</taxon>
        <taxon>Gryllidea</taxon>
        <taxon>Grylloidea</taxon>
        <taxon>Gryllidae</taxon>
        <taxon>Gryllinae</taxon>
        <taxon>Gryllus</taxon>
    </lineage>
</organism>
<dbReference type="Pfam" id="PF00076">
    <property type="entry name" value="RRM_1"/>
    <property type="match status" value="1"/>
</dbReference>
<evidence type="ECO:0000256" key="3">
    <source>
        <dbReference type="ARBA" id="ARBA00015867"/>
    </source>
</evidence>
<keyword evidence="11" id="KW-0539">Nucleus</keyword>
<evidence type="ECO:0000259" key="15">
    <source>
        <dbReference type="PROSITE" id="PS50102"/>
    </source>
</evidence>
<dbReference type="CDD" id="cd07323">
    <property type="entry name" value="LAM"/>
    <property type="match status" value="1"/>
</dbReference>
<feature type="domain" description="HTH La-type RNA-binding" evidence="16">
    <location>
        <begin position="22"/>
        <end position="111"/>
    </location>
</feature>
<dbReference type="Gene3D" id="3.30.70.330">
    <property type="match status" value="2"/>
</dbReference>
<reference evidence="18 19" key="1">
    <citation type="submission" date="2024-03" db="EMBL/GenBank/DDBJ databases">
        <title>The genome assembly and annotation of the cricket Gryllus longicercus Weissman &amp; Gray.</title>
        <authorList>
            <person name="Szrajer S."/>
            <person name="Gray D."/>
            <person name="Ylla G."/>
        </authorList>
    </citation>
    <scope>NUCLEOTIDE SEQUENCE [LARGE SCALE GENOMIC DNA]</scope>
    <source>
        <strain evidence="18">DAG 2021-001</strain>
        <tissue evidence="18">Whole body minus gut</tissue>
    </source>
</reference>
<keyword evidence="19" id="KW-1185">Reference proteome</keyword>
<gene>
    <name evidence="18" type="ORF">R5R35_007916</name>
</gene>
<dbReference type="InterPro" id="IPR006630">
    <property type="entry name" value="La_HTH"/>
</dbReference>
<dbReference type="InterPro" id="IPR000504">
    <property type="entry name" value="RRM_dom"/>
</dbReference>
<dbReference type="InterPro" id="IPR014886">
    <property type="entry name" value="La_xRRM"/>
</dbReference>
<proteinExistence type="inferred from homology"/>
<evidence type="ECO:0000256" key="8">
    <source>
        <dbReference type="ARBA" id="ARBA00023015"/>
    </source>
</evidence>
<keyword evidence="5" id="KW-0221">Differentiation</keyword>
<feature type="compositionally biased region" description="Acidic residues" evidence="14">
    <location>
        <begin position="387"/>
        <end position="396"/>
    </location>
</feature>
<keyword evidence="6" id="KW-0744">Spermatogenesis</keyword>
<dbReference type="InterPro" id="IPR045180">
    <property type="entry name" value="La_dom_prot"/>
</dbReference>
<dbReference type="PROSITE" id="PS50961">
    <property type="entry name" value="HTH_LA"/>
    <property type="match status" value="1"/>
</dbReference>
<feature type="compositionally biased region" description="Basic and acidic residues" evidence="14">
    <location>
        <begin position="345"/>
        <end position="356"/>
    </location>
</feature>
<evidence type="ECO:0000256" key="9">
    <source>
        <dbReference type="ARBA" id="ARBA00023163"/>
    </source>
</evidence>
<evidence type="ECO:0000256" key="11">
    <source>
        <dbReference type="ARBA" id="ARBA00023242"/>
    </source>
</evidence>
<protein>
    <recommendedName>
        <fullName evidence="3">La-related protein 7</fullName>
    </recommendedName>
    <alternativeName>
        <fullName evidence="12">La ribonucleoprotein domain family member 7</fullName>
    </alternativeName>
</protein>
<dbReference type="SMART" id="SM00715">
    <property type="entry name" value="LA"/>
    <property type="match status" value="1"/>
</dbReference>
<accession>A0AAN9VAA5</accession>
<dbReference type="GO" id="GO:0030154">
    <property type="term" value="P:cell differentiation"/>
    <property type="evidence" value="ECO:0007669"/>
    <property type="project" value="UniProtKB-KW"/>
</dbReference>
<dbReference type="GO" id="GO:0006397">
    <property type="term" value="P:mRNA processing"/>
    <property type="evidence" value="ECO:0007669"/>
    <property type="project" value="UniProtKB-KW"/>
</dbReference>
<dbReference type="InterPro" id="IPR036390">
    <property type="entry name" value="WH_DNA-bd_sf"/>
</dbReference>
<evidence type="ECO:0000256" key="13">
    <source>
        <dbReference type="PROSITE-ProRule" id="PRU00332"/>
    </source>
</evidence>
<evidence type="ECO:0000256" key="12">
    <source>
        <dbReference type="ARBA" id="ARBA00029640"/>
    </source>
</evidence>